<accession>M5U3H9</accession>
<dbReference type="Proteomes" id="UP000011885">
    <property type="component" value="Unassembled WGS sequence"/>
</dbReference>
<evidence type="ECO:0000313" key="1">
    <source>
        <dbReference type="EMBL" id="EMI55814.1"/>
    </source>
</evidence>
<evidence type="ECO:0000313" key="2">
    <source>
        <dbReference type="Proteomes" id="UP000011885"/>
    </source>
</evidence>
<comment type="caution">
    <text evidence="1">The sequence shown here is derived from an EMBL/GenBank/DDBJ whole genome shotgun (WGS) entry which is preliminary data.</text>
</comment>
<sequence>MRALLTTVAASATGFWLVRRRWMESQRQAEIVRRVEELGGVVGYAHEWDNDADRGTGLPTPGPAILRRILGEHFFFTPNIILFDESTVCTNELPAIDELSTLTQVAFTNCVNLDDRIIDVLVQLPDLRVVTLYGTPITYDALFRLKSLPRLEMLHVPHTRLDGKSAAQLSVLFGADTVSWNDDPLITNADIFTRMPDGGEPSAATEAAN</sequence>
<proteinExistence type="predicted"/>
<dbReference type="EMBL" id="ANOH01000195">
    <property type="protein sequence ID" value="EMI55814.1"/>
    <property type="molecule type" value="Genomic_DNA"/>
</dbReference>
<dbReference type="SUPFAM" id="SSF52047">
    <property type="entry name" value="RNI-like"/>
    <property type="match status" value="1"/>
</dbReference>
<organism evidence="1 2">
    <name type="scientific">Rhodopirellula sallentina SM41</name>
    <dbReference type="NCBI Taxonomy" id="1263870"/>
    <lineage>
        <taxon>Bacteria</taxon>
        <taxon>Pseudomonadati</taxon>
        <taxon>Planctomycetota</taxon>
        <taxon>Planctomycetia</taxon>
        <taxon>Pirellulales</taxon>
        <taxon>Pirellulaceae</taxon>
        <taxon>Rhodopirellula</taxon>
    </lineage>
</organism>
<keyword evidence="2" id="KW-1185">Reference proteome</keyword>
<name>M5U3H9_9BACT</name>
<dbReference type="Gene3D" id="3.80.10.10">
    <property type="entry name" value="Ribonuclease Inhibitor"/>
    <property type="match status" value="1"/>
</dbReference>
<reference evidence="1 2" key="1">
    <citation type="journal article" date="2013" name="Mar. Genomics">
        <title>Expression of sulfatases in Rhodopirellula baltica and the diversity of sulfatases in the genus Rhodopirellula.</title>
        <authorList>
            <person name="Wegner C.E."/>
            <person name="Richter-Heitmann T."/>
            <person name="Klindworth A."/>
            <person name="Klockow C."/>
            <person name="Richter M."/>
            <person name="Achstetter T."/>
            <person name="Glockner F.O."/>
            <person name="Harder J."/>
        </authorList>
    </citation>
    <scope>NUCLEOTIDE SEQUENCE [LARGE SCALE GENOMIC DNA]</scope>
    <source>
        <strain evidence="1 2">SM41</strain>
    </source>
</reference>
<dbReference type="InterPro" id="IPR032675">
    <property type="entry name" value="LRR_dom_sf"/>
</dbReference>
<gene>
    <name evidence="1" type="ORF">RSSM_02738</name>
</gene>
<dbReference type="RefSeq" id="WP_008678938.1">
    <property type="nucleotide sequence ID" value="NZ_ANOH01000195.1"/>
</dbReference>
<dbReference type="AlphaFoldDB" id="M5U3H9"/>
<dbReference type="OrthoDB" id="290329at2"/>
<evidence type="ECO:0008006" key="3">
    <source>
        <dbReference type="Google" id="ProtNLM"/>
    </source>
</evidence>
<dbReference type="PATRIC" id="fig|1263870.3.peg.2910"/>
<protein>
    <recommendedName>
        <fullName evidence="3">Leucine Rich repeats (2 copies)</fullName>
    </recommendedName>
</protein>